<accession>A0A193GAS5</accession>
<dbReference type="Proteomes" id="UP000091926">
    <property type="component" value="Chromosome"/>
</dbReference>
<name>A0A193GAS5_9BORD</name>
<gene>
    <name evidence="5" type="ORF">BAU07_03930</name>
</gene>
<comment type="similarity">
    <text evidence="2">Belongs to the bacterial solute-binding protein SsuA/TauA family.</text>
</comment>
<evidence type="ECO:0000313" key="5">
    <source>
        <dbReference type="EMBL" id="ANN76379.1"/>
    </source>
</evidence>
<dbReference type="PANTHER" id="PTHR30024:SF47">
    <property type="entry name" value="TAURINE-BINDING PERIPLASMIC PROTEIN"/>
    <property type="match status" value="1"/>
</dbReference>
<dbReference type="EMBL" id="CP016172">
    <property type="protein sequence ID" value="ANN76379.1"/>
    <property type="molecule type" value="Genomic_DNA"/>
</dbReference>
<organism evidence="5 6">
    <name type="scientific">Bordetella flabilis</name>
    <dbReference type="NCBI Taxonomy" id="463014"/>
    <lineage>
        <taxon>Bacteria</taxon>
        <taxon>Pseudomonadati</taxon>
        <taxon>Pseudomonadota</taxon>
        <taxon>Betaproteobacteria</taxon>
        <taxon>Burkholderiales</taxon>
        <taxon>Alcaligenaceae</taxon>
        <taxon>Bordetella</taxon>
    </lineage>
</organism>
<dbReference type="InterPro" id="IPR015168">
    <property type="entry name" value="SsuA/THI5"/>
</dbReference>
<keyword evidence="3" id="KW-0732">Signal</keyword>
<sequence>MKSATFLQRAVMGAAICLGIVSGGIASAADKLKLVFPTSSATLALPYLVAQKKGWLDAEAIQVSGDSNAVRALLAGTGDVAIVGAFNAFAAAGEGAKFKAIGTWQGVNDYELVVASDIATMKEIEGRIFAGTGPGGPPEEFSKLLFRKNGVDISKIRFIAVSGGHANIVQALLAGRAGAGMVNTLSAVTGVRTGKIKILVSMGSAYPQIGYVYNLVRNDRIDDPGLKPKLQALTTAGIKASRFIMDHPDEAVQILLERYPDIDKGLATDVVAELNRNKVWGVNGGISKEQVNATLDIFKSTGMLKTDVDTNQIFDYRFIDAAMKDLGGSK</sequence>
<evidence type="ECO:0000256" key="1">
    <source>
        <dbReference type="ARBA" id="ARBA00004418"/>
    </source>
</evidence>
<dbReference type="KEGG" id="bfz:BAU07_03930"/>
<dbReference type="Pfam" id="PF09084">
    <property type="entry name" value="NMT1"/>
    <property type="match status" value="1"/>
</dbReference>
<feature type="domain" description="SsuA/THI5-like" evidence="4">
    <location>
        <begin position="45"/>
        <end position="251"/>
    </location>
</feature>
<dbReference type="RefSeq" id="WP_066654327.1">
    <property type="nucleotide sequence ID" value="NZ_CBCSCL010000010.1"/>
</dbReference>
<proteinExistence type="inferred from homology"/>
<comment type="subcellular location">
    <subcellularLocation>
        <location evidence="1">Periplasm</location>
    </subcellularLocation>
</comment>
<dbReference type="GO" id="GO:0042597">
    <property type="term" value="C:periplasmic space"/>
    <property type="evidence" value="ECO:0007669"/>
    <property type="project" value="UniProtKB-SubCell"/>
</dbReference>
<dbReference type="STRING" id="463014.BAU07_03930"/>
<dbReference type="SUPFAM" id="SSF53850">
    <property type="entry name" value="Periplasmic binding protein-like II"/>
    <property type="match status" value="1"/>
</dbReference>
<evidence type="ECO:0000259" key="4">
    <source>
        <dbReference type="Pfam" id="PF09084"/>
    </source>
</evidence>
<evidence type="ECO:0000313" key="6">
    <source>
        <dbReference type="Proteomes" id="UP000091926"/>
    </source>
</evidence>
<keyword evidence="6" id="KW-1185">Reference proteome</keyword>
<evidence type="ECO:0000256" key="3">
    <source>
        <dbReference type="ARBA" id="ARBA00022729"/>
    </source>
</evidence>
<protein>
    <recommendedName>
        <fullName evidence="4">SsuA/THI5-like domain-containing protein</fullName>
    </recommendedName>
</protein>
<reference evidence="5 6" key="1">
    <citation type="submission" date="2016-06" db="EMBL/GenBank/DDBJ databases">
        <title>Complete genome sequences of Bordetella bronchialis and Bordetella flabilis.</title>
        <authorList>
            <person name="LiPuma J.J."/>
            <person name="Spilker T."/>
        </authorList>
    </citation>
    <scope>NUCLEOTIDE SEQUENCE [LARGE SCALE GENOMIC DNA]</scope>
    <source>
        <strain evidence="5 6">AU10664</strain>
    </source>
</reference>
<dbReference type="Gene3D" id="3.40.190.10">
    <property type="entry name" value="Periplasmic binding protein-like II"/>
    <property type="match status" value="2"/>
</dbReference>
<dbReference type="AlphaFoldDB" id="A0A193GAS5"/>
<evidence type="ECO:0000256" key="2">
    <source>
        <dbReference type="ARBA" id="ARBA00010742"/>
    </source>
</evidence>
<dbReference type="PANTHER" id="PTHR30024">
    <property type="entry name" value="ALIPHATIC SULFONATES-BINDING PROTEIN-RELATED"/>
    <property type="match status" value="1"/>
</dbReference>
<dbReference type="GO" id="GO:0042918">
    <property type="term" value="P:alkanesulfonate transmembrane transport"/>
    <property type="evidence" value="ECO:0007669"/>
    <property type="project" value="TreeGrafter"/>
</dbReference>